<keyword evidence="5 6" id="KW-0472">Membrane</keyword>
<dbReference type="SUPFAM" id="SSF82689">
    <property type="entry name" value="Mechanosensitive channel protein MscS (YggB), C-terminal domain"/>
    <property type="match status" value="1"/>
</dbReference>
<dbReference type="GO" id="GO:0008381">
    <property type="term" value="F:mechanosensitive monoatomic ion channel activity"/>
    <property type="evidence" value="ECO:0007669"/>
    <property type="project" value="InterPro"/>
</dbReference>
<evidence type="ECO:0000256" key="3">
    <source>
        <dbReference type="ARBA" id="ARBA00022692"/>
    </source>
</evidence>
<organism evidence="8">
    <name type="scientific">uncultured Thermoleophilia bacterium</name>
    <dbReference type="NCBI Taxonomy" id="1497501"/>
    <lineage>
        <taxon>Bacteria</taxon>
        <taxon>Bacillati</taxon>
        <taxon>Actinomycetota</taxon>
        <taxon>Thermoleophilia</taxon>
        <taxon>environmental samples</taxon>
    </lineage>
</organism>
<feature type="domain" description="Mechanosensitive ion channel MscS" evidence="7">
    <location>
        <begin position="105"/>
        <end position="170"/>
    </location>
</feature>
<accession>A0A6J4UMM2</accession>
<keyword evidence="4 6" id="KW-1133">Transmembrane helix</keyword>
<dbReference type="EMBL" id="CADCWC010000454">
    <property type="protein sequence ID" value="CAA9553463.1"/>
    <property type="molecule type" value="Genomic_DNA"/>
</dbReference>
<dbReference type="InterPro" id="IPR011066">
    <property type="entry name" value="MscS_channel_C_sf"/>
</dbReference>
<feature type="transmembrane region" description="Helical" evidence="6">
    <location>
        <begin position="60"/>
        <end position="77"/>
    </location>
</feature>
<dbReference type="PANTHER" id="PTHR30221:SF1">
    <property type="entry name" value="SMALL-CONDUCTANCE MECHANOSENSITIVE CHANNEL"/>
    <property type="match status" value="1"/>
</dbReference>
<dbReference type="GO" id="GO:0005886">
    <property type="term" value="C:plasma membrane"/>
    <property type="evidence" value="ECO:0007669"/>
    <property type="project" value="UniProtKB-SubCell"/>
</dbReference>
<evidence type="ECO:0000256" key="2">
    <source>
        <dbReference type="ARBA" id="ARBA00022475"/>
    </source>
</evidence>
<sequence length="267" mass="28258">MDLTDAQRDTLIEAAVVIVITLVAAGVIDRILRRREQLILQRFPGDPATIRTRYRIAKRVLISVIVAMALFSVLLAFDDTRRLAGTVMASGAVIALVVGLAVRTPLANLAAGLQLAFTQPYRLGDRVTVAGETGVVEEIRIAHTVLRTDDGRRVFLPNESLVTQAIVNATIGADDARVVTVTLPAAPDADLPRVRAVLLEEALATDGATDRTPLVRVTEVAAAGATITVTLWVGATCDVDEAAASLRERGAMRLASEHLLASGAADA</sequence>
<dbReference type="InterPro" id="IPR045275">
    <property type="entry name" value="MscS_archaea/bacteria_type"/>
</dbReference>
<dbReference type="Gene3D" id="1.10.287.1260">
    <property type="match status" value="1"/>
</dbReference>
<evidence type="ECO:0000256" key="5">
    <source>
        <dbReference type="ARBA" id="ARBA00023136"/>
    </source>
</evidence>
<dbReference type="InterPro" id="IPR006685">
    <property type="entry name" value="MscS_channel_2nd"/>
</dbReference>
<gene>
    <name evidence="8" type="ORF">AVDCRST_MAG79-2882</name>
</gene>
<evidence type="ECO:0000256" key="1">
    <source>
        <dbReference type="ARBA" id="ARBA00004651"/>
    </source>
</evidence>
<dbReference type="SUPFAM" id="SSF50182">
    <property type="entry name" value="Sm-like ribonucleoproteins"/>
    <property type="match status" value="1"/>
</dbReference>
<dbReference type="PANTHER" id="PTHR30221">
    <property type="entry name" value="SMALL-CONDUCTANCE MECHANOSENSITIVE CHANNEL"/>
    <property type="match status" value="1"/>
</dbReference>
<evidence type="ECO:0000259" key="7">
    <source>
        <dbReference type="Pfam" id="PF00924"/>
    </source>
</evidence>
<protein>
    <recommendedName>
        <fullName evidence="7">Mechanosensitive ion channel MscS domain-containing protein</fullName>
    </recommendedName>
</protein>
<proteinExistence type="predicted"/>
<evidence type="ECO:0000256" key="6">
    <source>
        <dbReference type="SAM" id="Phobius"/>
    </source>
</evidence>
<evidence type="ECO:0000313" key="8">
    <source>
        <dbReference type="EMBL" id="CAA9553463.1"/>
    </source>
</evidence>
<dbReference type="Gene3D" id="2.30.30.60">
    <property type="match status" value="1"/>
</dbReference>
<dbReference type="AlphaFoldDB" id="A0A6J4UMM2"/>
<evidence type="ECO:0000256" key="4">
    <source>
        <dbReference type="ARBA" id="ARBA00022989"/>
    </source>
</evidence>
<feature type="transmembrane region" description="Helical" evidence="6">
    <location>
        <begin position="83"/>
        <end position="102"/>
    </location>
</feature>
<name>A0A6J4UMM2_9ACTN</name>
<dbReference type="InterPro" id="IPR023408">
    <property type="entry name" value="MscS_beta-dom_sf"/>
</dbReference>
<keyword evidence="2" id="KW-1003">Cell membrane</keyword>
<reference evidence="8" key="1">
    <citation type="submission" date="2020-02" db="EMBL/GenBank/DDBJ databases">
        <authorList>
            <person name="Meier V. D."/>
        </authorList>
    </citation>
    <scope>NUCLEOTIDE SEQUENCE</scope>
    <source>
        <strain evidence="8">AVDCRST_MAG79</strain>
    </source>
</reference>
<feature type="transmembrane region" description="Helical" evidence="6">
    <location>
        <begin position="12"/>
        <end position="32"/>
    </location>
</feature>
<keyword evidence="3 6" id="KW-0812">Transmembrane</keyword>
<dbReference type="InterPro" id="IPR010920">
    <property type="entry name" value="LSM_dom_sf"/>
</dbReference>
<dbReference type="Pfam" id="PF00924">
    <property type="entry name" value="MS_channel_2nd"/>
    <property type="match status" value="1"/>
</dbReference>
<comment type="subcellular location">
    <subcellularLocation>
        <location evidence="1">Cell membrane</location>
        <topology evidence="1">Multi-pass membrane protein</topology>
    </subcellularLocation>
</comment>